<dbReference type="SUPFAM" id="SSF53098">
    <property type="entry name" value="Ribonuclease H-like"/>
    <property type="match status" value="1"/>
</dbReference>
<dbReference type="Pfam" id="PF25597">
    <property type="entry name" value="SH3_retrovirus"/>
    <property type="match status" value="1"/>
</dbReference>
<gene>
    <name evidence="2" type="ORF">Tci_022746</name>
</gene>
<accession>A0A6L2KMV9</accession>
<dbReference type="InterPro" id="IPR039537">
    <property type="entry name" value="Retrotran_Ty1/copia-like"/>
</dbReference>
<sequence>MCVDKKQLQAGVQTPENNLDNLHSLVKEGGTLETVDPQDLLGSFLSADKDLLCLNNVPVRKNSIFCTWILCTNVGISHETSVARSPQQNDVVETRNRTLIEAARTTLIYAQALLFLWAEAVATACYIQNRSIVRLRHGKTPYELLHGKLPDISFLHVIGALYYPTNDNKSLGKLQPKVNIGIFIGYAPTKKAFQIYNRRTRRIIETIHVDFDELVAMASEQSNSGLALHEMTPTTISL</sequence>
<dbReference type="GO" id="GO:0003676">
    <property type="term" value="F:nucleic acid binding"/>
    <property type="evidence" value="ECO:0007669"/>
    <property type="project" value="InterPro"/>
</dbReference>
<feature type="domain" description="Integrase catalytic" evidence="1">
    <location>
        <begin position="70"/>
        <end position="149"/>
    </location>
</feature>
<organism evidence="2">
    <name type="scientific">Tanacetum cinerariifolium</name>
    <name type="common">Dalmatian daisy</name>
    <name type="synonym">Chrysanthemum cinerariifolium</name>
    <dbReference type="NCBI Taxonomy" id="118510"/>
    <lineage>
        <taxon>Eukaryota</taxon>
        <taxon>Viridiplantae</taxon>
        <taxon>Streptophyta</taxon>
        <taxon>Embryophyta</taxon>
        <taxon>Tracheophyta</taxon>
        <taxon>Spermatophyta</taxon>
        <taxon>Magnoliopsida</taxon>
        <taxon>eudicotyledons</taxon>
        <taxon>Gunneridae</taxon>
        <taxon>Pentapetalae</taxon>
        <taxon>asterids</taxon>
        <taxon>campanulids</taxon>
        <taxon>Asterales</taxon>
        <taxon>Asteraceae</taxon>
        <taxon>Asteroideae</taxon>
        <taxon>Anthemideae</taxon>
        <taxon>Anthemidinae</taxon>
        <taxon>Tanacetum</taxon>
    </lineage>
</organism>
<dbReference type="InterPro" id="IPR057670">
    <property type="entry name" value="SH3_retrovirus"/>
</dbReference>
<dbReference type="InterPro" id="IPR036397">
    <property type="entry name" value="RNaseH_sf"/>
</dbReference>
<dbReference type="Gene3D" id="3.30.420.10">
    <property type="entry name" value="Ribonuclease H-like superfamily/Ribonuclease H"/>
    <property type="match status" value="1"/>
</dbReference>
<dbReference type="AlphaFoldDB" id="A0A6L2KMV9"/>
<reference evidence="2" key="1">
    <citation type="journal article" date="2019" name="Sci. Rep.">
        <title>Draft genome of Tanacetum cinerariifolium, the natural source of mosquito coil.</title>
        <authorList>
            <person name="Yamashiro T."/>
            <person name="Shiraishi A."/>
            <person name="Satake H."/>
            <person name="Nakayama K."/>
        </authorList>
    </citation>
    <scope>NUCLEOTIDE SEQUENCE</scope>
</reference>
<dbReference type="PANTHER" id="PTHR42648">
    <property type="entry name" value="TRANSPOSASE, PUTATIVE-RELATED"/>
    <property type="match status" value="1"/>
</dbReference>
<dbReference type="InterPro" id="IPR012337">
    <property type="entry name" value="RNaseH-like_sf"/>
</dbReference>
<proteinExistence type="predicted"/>
<name>A0A6L2KMV9_TANCI</name>
<dbReference type="EMBL" id="BKCJ010002763">
    <property type="protein sequence ID" value="GEU50768.1"/>
    <property type="molecule type" value="Genomic_DNA"/>
</dbReference>
<dbReference type="PANTHER" id="PTHR42648:SF32">
    <property type="entry name" value="RIBONUCLEASE H-LIKE DOMAIN, GAG-PRE-INTEGRASE DOMAIN PROTEIN-RELATED"/>
    <property type="match status" value="1"/>
</dbReference>
<dbReference type="PROSITE" id="PS50994">
    <property type="entry name" value="INTEGRASE"/>
    <property type="match status" value="1"/>
</dbReference>
<protein>
    <submittedName>
        <fullName evidence="2">Retrovirus-related Pol polyprotein from transposon TNT 1-94</fullName>
    </submittedName>
</protein>
<comment type="caution">
    <text evidence="2">The sequence shown here is derived from an EMBL/GenBank/DDBJ whole genome shotgun (WGS) entry which is preliminary data.</text>
</comment>
<dbReference type="GO" id="GO:0015074">
    <property type="term" value="P:DNA integration"/>
    <property type="evidence" value="ECO:0007669"/>
    <property type="project" value="InterPro"/>
</dbReference>
<evidence type="ECO:0000313" key="2">
    <source>
        <dbReference type="EMBL" id="GEU50768.1"/>
    </source>
</evidence>
<evidence type="ECO:0000259" key="1">
    <source>
        <dbReference type="PROSITE" id="PS50994"/>
    </source>
</evidence>
<dbReference type="InterPro" id="IPR001584">
    <property type="entry name" value="Integrase_cat-core"/>
</dbReference>